<dbReference type="GO" id="GO:0043139">
    <property type="term" value="F:5'-3' DNA helicase activity"/>
    <property type="evidence" value="ECO:0007669"/>
    <property type="project" value="UniProtKB-EC"/>
</dbReference>
<evidence type="ECO:0000256" key="3">
    <source>
        <dbReference type="RuleBase" id="RU363044"/>
    </source>
</evidence>
<dbReference type="SUPFAM" id="SSF52540">
    <property type="entry name" value="P-loop containing nucleoside triphosphate hydrolases"/>
    <property type="match status" value="1"/>
</dbReference>
<keyword evidence="3" id="KW-0234">DNA repair</keyword>
<dbReference type="Pfam" id="PF05970">
    <property type="entry name" value="PIF1"/>
    <property type="match status" value="1"/>
</dbReference>
<dbReference type="EMBL" id="BGPR01000939">
    <property type="protein sequence ID" value="GBM40689.1"/>
    <property type="molecule type" value="Genomic_DNA"/>
</dbReference>
<dbReference type="GO" id="GO:0006281">
    <property type="term" value="P:DNA repair"/>
    <property type="evidence" value="ECO:0007669"/>
    <property type="project" value="UniProtKB-KW"/>
</dbReference>
<dbReference type="EC" id="5.6.2.3" evidence="3"/>
<evidence type="ECO:0000313" key="5">
    <source>
        <dbReference type="EMBL" id="GBM40689.1"/>
    </source>
</evidence>
<keyword evidence="3" id="KW-0233">DNA recombination</keyword>
<feature type="domain" description="DNA helicase Pif1-like DEAD-box helicase" evidence="4">
    <location>
        <begin position="99"/>
        <end position="293"/>
    </location>
</feature>
<comment type="caution">
    <text evidence="5">The sequence shown here is derived from an EMBL/GenBank/DDBJ whole genome shotgun (WGS) entry which is preliminary data.</text>
</comment>
<dbReference type="InterPro" id="IPR046966">
    <property type="entry name" value="Glucoamylase_active_site"/>
</dbReference>
<dbReference type="GO" id="GO:0000723">
    <property type="term" value="P:telomere maintenance"/>
    <property type="evidence" value="ECO:0007669"/>
    <property type="project" value="InterPro"/>
</dbReference>
<keyword evidence="1 3" id="KW-0378">Hydrolase</keyword>
<dbReference type="GO" id="GO:0016887">
    <property type="term" value="F:ATP hydrolysis activity"/>
    <property type="evidence" value="ECO:0007669"/>
    <property type="project" value="RHEA"/>
</dbReference>
<gene>
    <name evidence="5" type="ORF">AVEN_159663_1</name>
</gene>
<dbReference type="Gene3D" id="3.40.50.300">
    <property type="entry name" value="P-loop containing nucleotide triphosphate hydrolases"/>
    <property type="match status" value="1"/>
</dbReference>
<name>A0A4Y2FK04_ARAVE</name>
<keyword evidence="3" id="KW-0347">Helicase</keyword>
<evidence type="ECO:0000259" key="4">
    <source>
        <dbReference type="Pfam" id="PF05970"/>
    </source>
</evidence>
<comment type="similarity">
    <text evidence="3">Belongs to the helicase family.</text>
</comment>
<keyword evidence="2" id="KW-0326">Glycosidase</keyword>
<keyword evidence="3" id="KW-0547">Nucleotide-binding</keyword>
<protein>
    <recommendedName>
        <fullName evidence="3">ATP-dependent DNA helicase</fullName>
        <ecNumber evidence="3">5.6.2.3</ecNumber>
    </recommendedName>
</protein>
<dbReference type="OrthoDB" id="272985at2759"/>
<organism evidence="5 6">
    <name type="scientific">Araneus ventricosus</name>
    <name type="common">Orbweaver spider</name>
    <name type="synonym">Epeira ventricosa</name>
    <dbReference type="NCBI Taxonomy" id="182803"/>
    <lineage>
        <taxon>Eukaryota</taxon>
        <taxon>Metazoa</taxon>
        <taxon>Ecdysozoa</taxon>
        <taxon>Arthropoda</taxon>
        <taxon>Chelicerata</taxon>
        <taxon>Arachnida</taxon>
        <taxon>Araneae</taxon>
        <taxon>Araneomorphae</taxon>
        <taxon>Entelegynae</taxon>
        <taxon>Araneoidea</taxon>
        <taxon>Araneidae</taxon>
        <taxon>Araneus</taxon>
    </lineage>
</organism>
<proteinExistence type="inferred from homology"/>
<reference evidence="5 6" key="1">
    <citation type="journal article" date="2019" name="Sci. Rep.">
        <title>Orb-weaving spider Araneus ventricosus genome elucidates the spidroin gene catalogue.</title>
        <authorList>
            <person name="Kono N."/>
            <person name="Nakamura H."/>
            <person name="Ohtoshi R."/>
            <person name="Moran D.A.P."/>
            <person name="Shinohara A."/>
            <person name="Yoshida Y."/>
            <person name="Fujiwara M."/>
            <person name="Mori M."/>
            <person name="Tomita M."/>
            <person name="Arakawa K."/>
        </authorList>
    </citation>
    <scope>NUCLEOTIDE SEQUENCE [LARGE SCALE GENOMIC DNA]</scope>
</reference>
<comment type="cofactor">
    <cofactor evidence="3">
        <name>Mg(2+)</name>
        <dbReference type="ChEBI" id="CHEBI:18420"/>
    </cofactor>
</comment>
<comment type="catalytic activity">
    <reaction evidence="3">
        <text>ATP + H2O = ADP + phosphate + H(+)</text>
        <dbReference type="Rhea" id="RHEA:13065"/>
        <dbReference type="ChEBI" id="CHEBI:15377"/>
        <dbReference type="ChEBI" id="CHEBI:15378"/>
        <dbReference type="ChEBI" id="CHEBI:30616"/>
        <dbReference type="ChEBI" id="CHEBI:43474"/>
        <dbReference type="ChEBI" id="CHEBI:456216"/>
        <dbReference type="EC" id="5.6.2.3"/>
    </reaction>
</comment>
<evidence type="ECO:0000256" key="2">
    <source>
        <dbReference type="ARBA" id="ARBA00023295"/>
    </source>
</evidence>
<dbReference type="InterPro" id="IPR010285">
    <property type="entry name" value="DNA_helicase_pif1-like_DEAD"/>
</dbReference>
<dbReference type="Proteomes" id="UP000499080">
    <property type="component" value="Unassembled WGS sequence"/>
</dbReference>
<dbReference type="PANTHER" id="PTHR10492">
    <property type="match status" value="1"/>
</dbReference>
<accession>A0A4Y2FK04</accession>
<sequence length="297" mass="33363">MPSKLRQLFSFICVFCNPTSPVELWEEFNSYLCEDFVIHTSVQQSVNLAFHNIADNLHVHNMTLTSIGLPEPATSDVYVNTDFYDLEMERQEGARLMAMLNPEQCTIFDAIMNTIRYVEEASPKTFYVNAFAGSGKSFLFSAIIRSVRRLGEIAAPVGWTGISAIILEGGRTAHSSFKLLVPILNNSSWSIHHSTKGGRFLKATEIIIWDECTMTPHHALSAVDRSFRDLTGSDLPFGGKVFVFGGDWTHILPVAVHANRITIFETCLKNSALWSTFKQFSLIRNMRTEPNEKDCAD</sequence>
<evidence type="ECO:0000313" key="6">
    <source>
        <dbReference type="Proteomes" id="UP000499080"/>
    </source>
</evidence>
<dbReference type="AlphaFoldDB" id="A0A4Y2FK04"/>
<keyword evidence="3" id="KW-0227">DNA damage</keyword>
<dbReference type="GO" id="GO:0016798">
    <property type="term" value="F:hydrolase activity, acting on glycosyl bonds"/>
    <property type="evidence" value="ECO:0007669"/>
    <property type="project" value="UniProtKB-KW"/>
</dbReference>
<dbReference type="PANTHER" id="PTHR10492:SF57">
    <property type="entry name" value="ATP-DEPENDENT DNA HELICASE"/>
    <property type="match status" value="1"/>
</dbReference>
<dbReference type="InterPro" id="IPR027417">
    <property type="entry name" value="P-loop_NTPase"/>
</dbReference>
<evidence type="ECO:0000256" key="1">
    <source>
        <dbReference type="ARBA" id="ARBA00022801"/>
    </source>
</evidence>
<dbReference type="GO" id="GO:0005524">
    <property type="term" value="F:ATP binding"/>
    <property type="evidence" value="ECO:0007669"/>
    <property type="project" value="UniProtKB-KW"/>
</dbReference>
<dbReference type="PROSITE" id="PS00820">
    <property type="entry name" value="GLUCOAMYLASE"/>
    <property type="match status" value="1"/>
</dbReference>
<keyword evidence="3" id="KW-0067">ATP-binding</keyword>
<dbReference type="GO" id="GO:0006310">
    <property type="term" value="P:DNA recombination"/>
    <property type="evidence" value="ECO:0007669"/>
    <property type="project" value="UniProtKB-KW"/>
</dbReference>
<keyword evidence="6" id="KW-1185">Reference proteome</keyword>